<dbReference type="NCBIfam" id="TIGR02291">
    <property type="entry name" value="rimK_rel_E_lig"/>
    <property type="match status" value="1"/>
</dbReference>
<evidence type="ECO:0000313" key="5">
    <source>
        <dbReference type="Proteomes" id="UP000189410"/>
    </source>
</evidence>
<keyword evidence="5" id="KW-1185">Reference proteome</keyword>
<dbReference type="Pfam" id="PF14397">
    <property type="entry name" value="ATPgrasp_ST"/>
    <property type="match status" value="1"/>
</dbReference>
<accession>A0ABX3K520</accession>
<comment type="caution">
    <text evidence="4">The sequence shown here is derived from an EMBL/GenBank/DDBJ whole genome shotgun (WGS) entry which is preliminary data.</text>
</comment>
<dbReference type="PANTHER" id="PTHR21621:SF0">
    <property type="entry name" value="BETA-CITRYLGLUTAMATE SYNTHASE B-RELATED"/>
    <property type="match status" value="1"/>
</dbReference>
<evidence type="ECO:0000256" key="1">
    <source>
        <dbReference type="ARBA" id="ARBA00023211"/>
    </source>
</evidence>
<dbReference type="Gene3D" id="3.30.470.20">
    <property type="entry name" value="ATP-grasp fold, B domain"/>
    <property type="match status" value="1"/>
</dbReference>
<dbReference type="PROSITE" id="PS50975">
    <property type="entry name" value="ATP_GRASP"/>
    <property type="match status" value="1"/>
</dbReference>
<dbReference type="InterPro" id="IPR011761">
    <property type="entry name" value="ATP-grasp"/>
</dbReference>
<proteinExistence type="predicted"/>
<name>A0ABX3K520_9GAMM</name>
<reference evidence="4 5" key="1">
    <citation type="journal article" date="2017" name="Genome Announc.">
        <title>Draft Genome Sequences of Salinivibrio proteolyticus, Salinivibrio sharmensis, Salinivibrio siamensis, Salinivibrio costicola subsp. alcaliphilus, Salinivibrio costicola subsp. vallismortis, and 29 New Isolates Belonging to the Genus Salinivibrio.</title>
        <authorList>
            <person name="Lopez-Hermoso C."/>
            <person name="de la Haba R.R."/>
            <person name="Sanchez-Porro C."/>
            <person name="Bayliss S.C."/>
            <person name="Feil E.J."/>
            <person name="Ventosa A."/>
        </authorList>
    </citation>
    <scope>NUCLEOTIDE SEQUENCE [LARGE SCALE GENOMIC DNA]</scope>
    <source>
        <strain evidence="4 5">JCM 14472</strain>
    </source>
</reference>
<dbReference type="SUPFAM" id="SSF56059">
    <property type="entry name" value="Glutathione synthetase ATP-binding domain-like"/>
    <property type="match status" value="1"/>
</dbReference>
<evidence type="ECO:0000256" key="2">
    <source>
        <dbReference type="PROSITE-ProRule" id="PRU00409"/>
    </source>
</evidence>
<gene>
    <name evidence="4" type="ORF">BZG73_15240</name>
</gene>
<dbReference type="PANTHER" id="PTHR21621">
    <property type="entry name" value="RIBOSOMAL PROTEIN S6 MODIFICATION PROTEIN"/>
    <property type="match status" value="1"/>
</dbReference>
<keyword evidence="2" id="KW-0547">Nucleotide-binding</keyword>
<dbReference type="InterPro" id="IPR039523">
    <property type="entry name" value="RimK-rel_E_lig_ATP-grasp"/>
</dbReference>
<keyword evidence="2" id="KW-0067">ATP-binding</keyword>
<dbReference type="EMBL" id="MUFB01000041">
    <property type="protein sequence ID" value="OOE79549.1"/>
    <property type="molecule type" value="Genomic_DNA"/>
</dbReference>
<organism evidence="4 5">
    <name type="scientific">Salinivibrio siamensis</name>
    <dbReference type="NCBI Taxonomy" id="414286"/>
    <lineage>
        <taxon>Bacteria</taxon>
        <taxon>Pseudomonadati</taxon>
        <taxon>Pseudomonadota</taxon>
        <taxon>Gammaproteobacteria</taxon>
        <taxon>Vibrionales</taxon>
        <taxon>Vibrionaceae</taxon>
        <taxon>Salinivibrio</taxon>
    </lineage>
</organism>
<dbReference type="Proteomes" id="UP000189410">
    <property type="component" value="Unassembled WGS sequence"/>
</dbReference>
<keyword evidence="1" id="KW-0464">Manganese</keyword>
<evidence type="ECO:0000313" key="4">
    <source>
        <dbReference type="EMBL" id="OOE79549.1"/>
    </source>
</evidence>
<protein>
    <submittedName>
        <fullName evidence="4">Alpha-L-glutamate ligase-like protein</fullName>
    </submittedName>
</protein>
<sequence>MMRKLLDKLASPFRLNHAGIMGMNQRNIRYIGRYNDRRLYPLVDDKLQTKLIAQQAGATVPELIGVIDSQADVKRIHAMVANWPGFVIKPAQGSGGKGILVVTKNHQGVYTKASGKAVSHNDVERHITNTLAGLFSLGGKADVAVVENLIAFDDSFQGFSYEGVPDIRVIVFQGYPVMAMMRLSTSASDGKANLHQGAVGVGLDMATGKALKAVQFNRPITHHPDTHQDLYTLQVPHWQQLLTLAASAWEMTDLGYMGTDMVLDKEKGPMVLELNARPGLAIQIANGCGLLPRLALIESLPPCRYPPLPEDRVAFSMQHFAGQSTQPLQPRLAEAG</sequence>
<feature type="domain" description="ATP-grasp" evidence="3">
    <location>
        <begin position="50"/>
        <end position="301"/>
    </location>
</feature>
<evidence type="ECO:0000259" key="3">
    <source>
        <dbReference type="PROSITE" id="PS50975"/>
    </source>
</evidence>
<dbReference type="InterPro" id="IPR011758">
    <property type="entry name" value="RimK-rel_E_lig"/>
</dbReference>